<evidence type="ECO:0000313" key="1">
    <source>
        <dbReference type="WBParaSite" id="SSTP_0001241200.1"/>
    </source>
</evidence>
<reference evidence="1" key="1">
    <citation type="submission" date="2015-08" db="UniProtKB">
        <authorList>
            <consortium name="WormBaseParasite"/>
        </authorList>
    </citation>
    <scope>IDENTIFICATION</scope>
</reference>
<accession>A0A0K0ESI3</accession>
<dbReference type="WBParaSite" id="SSTP_0001241200.1">
    <property type="protein sequence ID" value="SSTP_0001241200.1"/>
    <property type="gene ID" value="SSTP_0001241200"/>
</dbReference>
<protein>
    <submittedName>
        <fullName evidence="1">DUF3179 domain-containing protein</fullName>
    </submittedName>
</protein>
<sequence length="95" mass="11427">MITANLSNDYNFKNKKYKLLPNGKRVYFFYRSGLSIPFVANVLLNEKESVPNYLKTQNKNIVVKKEHHFSHLLRQPIMSMSQWWNFESDNRYQKP</sequence>
<dbReference type="AlphaFoldDB" id="A0A0K0ESI3"/>
<name>A0A0K0ESI3_STRER</name>
<proteinExistence type="predicted"/>
<organism evidence="1">
    <name type="scientific">Strongyloides stercoralis</name>
    <name type="common">Threadworm</name>
    <dbReference type="NCBI Taxonomy" id="6248"/>
    <lineage>
        <taxon>Eukaryota</taxon>
        <taxon>Metazoa</taxon>
        <taxon>Ecdysozoa</taxon>
        <taxon>Nematoda</taxon>
        <taxon>Chromadorea</taxon>
        <taxon>Rhabditida</taxon>
        <taxon>Tylenchina</taxon>
        <taxon>Panagrolaimomorpha</taxon>
        <taxon>Strongyloidoidea</taxon>
        <taxon>Strongyloididae</taxon>
        <taxon>Strongyloides</taxon>
    </lineage>
</organism>